<organism evidence="2 3">
    <name type="scientific">Rhodohalobacter sulfatireducens</name>
    <dbReference type="NCBI Taxonomy" id="2911366"/>
    <lineage>
        <taxon>Bacteria</taxon>
        <taxon>Pseudomonadati</taxon>
        <taxon>Balneolota</taxon>
        <taxon>Balneolia</taxon>
        <taxon>Balneolales</taxon>
        <taxon>Balneolaceae</taxon>
        <taxon>Rhodohalobacter</taxon>
    </lineage>
</organism>
<dbReference type="EMBL" id="JAKLWS010000004">
    <property type="protein sequence ID" value="MCG2587835.1"/>
    <property type="molecule type" value="Genomic_DNA"/>
</dbReference>
<keyword evidence="1" id="KW-0472">Membrane</keyword>
<proteinExistence type="predicted"/>
<feature type="transmembrane region" description="Helical" evidence="1">
    <location>
        <begin position="7"/>
        <end position="27"/>
    </location>
</feature>
<keyword evidence="1" id="KW-0812">Transmembrane</keyword>
<gene>
    <name evidence="2" type="ORF">L6773_04620</name>
</gene>
<dbReference type="Proteomes" id="UP001165366">
    <property type="component" value="Unassembled WGS sequence"/>
</dbReference>
<keyword evidence="3" id="KW-1185">Reference proteome</keyword>
<keyword evidence="1" id="KW-1133">Transmembrane helix</keyword>
<evidence type="ECO:0000256" key="1">
    <source>
        <dbReference type="SAM" id="Phobius"/>
    </source>
</evidence>
<reference evidence="2" key="2">
    <citation type="submission" date="2024-05" db="EMBL/GenBank/DDBJ databases">
        <title>Rhodohalobacter halophilus gen. nov., sp. nov., a moderately halophilic member of the family Balneolaceae.</title>
        <authorList>
            <person name="Xia J."/>
        </authorList>
    </citation>
    <scope>NUCLEOTIDE SEQUENCE</scope>
    <source>
        <strain evidence="2">WB101</strain>
    </source>
</reference>
<evidence type="ECO:0000313" key="2">
    <source>
        <dbReference type="EMBL" id="MCG2587835.1"/>
    </source>
</evidence>
<accession>A0ABS9KAG7</accession>
<comment type="caution">
    <text evidence="2">The sequence shown here is derived from an EMBL/GenBank/DDBJ whole genome shotgun (WGS) entry which is preliminary data.</text>
</comment>
<name>A0ABS9KAG7_9BACT</name>
<protein>
    <recommendedName>
        <fullName evidence="4">TIGR03016 family PEP-CTERM system-associated outer membrane protein</fullName>
    </recommendedName>
</protein>
<reference evidence="2" key="1">
    <citation type="submission" date="2022-01" db="EMBL/GenBank/DDBJ databases">
        <authorList>
            <person name="Wang Y."/>
        </authorList>
    </citation>
    <scope>NUCLEOTIDE SEQUENCE</scope>
    <source>
        <strain evidence="2">WB101</strain>
    </source>
</reference>
<evidence type="ECO:0000313" key="3">
    <source>
        <dbReference type="Proteomes" id="UP001165366"/>
    </source>
</evidence>
<evidence type="ECO:0008006" key="4">
    <source>
        <dbReference type="Google" id="ProtNLM"/>
    </source>
</evidence>
<dbReference type="RefSeq" id="WP_237852679.1">
    <property type="nucleotide sequence ID" value="NZ_JAKLWS010000004.1"/>
</dbReference>
<sequence>MHPKKLLVVEIVIFVISIFLASLPSLYAQDTIGETDIETYSYSGSVGLQSHAYTTTQDVNRRQPLGALLTANIDFSILGFESGANIRYSTDDNKLRQSLNRFNFYGSWKWVTLSAGDVNPGYGNYALRGTTIRGGELNLSPGIVFIDLAAGRVNRAVFDFSADRARRPTFERWLYAFQAGVGSSERSNFSLSAFYSKDNRGSIPDTSNITNYRPGLLSPPAENLAVTPKFQFSVLEETFKVGAETTVSAFTRDQRSPDLAADESDIPSFLTDLFTPRSSTRLSYAGMAHTEFSFDAFQMRAQYERILPGYKSLGMRDMRDDQHTITLTPSFQFFDQQWTLDGEFSLSEDNLLGNRISKQTRQNINLNTNVQVSESVNLGGGYTRFESSTSSNDSGNQGQHSQLSQVFQFFPSFSIISGSATHNFSITAIYQDMLVEFPVQDGDLETNESNTKTGAASYSLALPSGLSVNSSVNVVLGDAPGNTFTTLTGSLGSGYALLQRKLNLNLTVNVSQNRFEQIVTDQNRVNKSLSINGNFVASYSVTSSTNLQLNIRTQNNTVMEGDGKAFSEMEARFRFQQRF</sequence>